<feature type="domain" description="Major facilitator superfamily (MFS) profile" evidence="7">
    <location>
        <begin position="56"/>
        <end position="536"/>
    </location>
</feature>
<feature type="transmembrane region" description="Helical" evidence="6">
    <location>
        <begin position="369"/>
        <end position="390"/>
    </location>
</feature>
<feature type="transmembrane region" description="Helical" evidence="6">
    <location>
        <begin position="244"/>
        <end position="263"/>
    </location>
</feature>
<dbReference type="GeneID" id="19274915"/>
<dbReference type="SUPFAM" id="SSF103473">
    <property type="entry name" value="MFS general substrate transporter"/>
    <property type="match status" value="1"/>
</dbReference>
<reference evidence="9" key="1">
    <citation type="journal article" date="2015" name="BMC Genomics">
        <title>Genomic and transcriptomic analysis of the endophytic fungus Pestalotiopsis fici reveals its lifestyle and high potential for synthesis of natural products.</title>
        <authorList>
            <person name="Wang X."/>
            <person name="Zhang X."/>
            <person name="Liu L."/>
            <person name="Xiang M."/>
            <person name="Wang W."/>
            <person name="Sun X."/>
            <person name="Che Y."/>
            <person name="Guo L."/>
            <person name="Liu G."/>
            <person name="Guo L."/>
            <person name="Wang C."/>
            <person name="Yin W.B."/>
            <person name="Stadler M."/>
            <person name="Zhang X."/>
            <person name="Liu X."/>
        </authorList>
    </citation>
    <scope>NUCLEOTIDE SEQUENCE [LARGE SCALE GENOMIC DNA]</scope>
    <source>
        <strain evidence="9">W106-1 / CGMCC3.15140</strain>
    </source>
</reference>
<evidence type="ECO:0000256" key="4">
    <source>
        <dbReference type="ARBA" id="ARBA00023136"/>
    </source>
</evidence>
<evidence type="ECO:0000256" key="1">
    <source>
        <dbReference type="ARBA" id="ARBA00004141"/>
    </source>
</evidence>
<dbReference type="PROSITE" id="PS50850">
    <property type="entry name" value="MFS"/>
    <property type="match status" value="1"/>
</dbReference>
<dbReference type="OMA" id="TACAWIA"/>
<dbReference type="PANTHER" id="PTHR23502:SF164">
    <property type="entry name" value="MAJOR FACILITATOR SUPERFAMILY (MFS) PROFILE DOMAIN-CONTAINING PROTEIN"/>
    <property type="match status" value="1"/>
</dbReference>
<keyword evidence="9" id="KW-1185">Reference proteome</keyword>
<name>W3WVG9_PESFW</name>
<keyword evidence="4 6" id="KW-0472">Membrane</keyword>
<evidence type="ECO:0000256" key="2">
    <source>
        <dbReference type="ARBA" id="ARBA00022692"/>
    </source>
</evidence>
<feature type="transmembrane region" description="Helical" evidence="6">
    <location>
        <begin position="53"/>
        <end position="77"/>
    </location>
</feature>
<evidence type="ECO:0000259" key="7">
    <source>
        <dbReference type="PROSITE" id="PS50850"/>
    </source>
</evidence>
<evidence type="ECO:0000313" key="9">
    <source>
        <dbReference type="Proteomes" id="UP000030651"/>
    </source>
</evidence>
<evidence type="ECO:0000256" key="6">
    <source>
        <dbReference type="SAM" id="Phobius"/>
    </source>
</evidence>
<dbReference type="Proteomes" id="UP000030651">
    <property type="component" value="Unassembled WGS sequence"/>
</dbReference>
<feature type="transmembrane region" description="Helical" evidence="6">
    <location>
        <begin position="122"/>
        <end position="143"/>
    </location>
</feature>
<dbReference type="RefSeq" id="XP_007836674.1">
    <property type="nucleotide sequence ID" value="XM_007838483.1"/>
</dbReference>
<dbReference type="InterPro" id="IPR011701">
    <property type="entry name" value="MFS"/>
</dbReference>
<dbReference type="OrthoDB" id="268400at2759"/>
<feature type="region of interest" description="Disordered" evidence="5">
    <location>
        <begin position="542"/>
        <end position="602"/>
    </location>
</feature>
<dbReference type="InterPro" id="IPR036259">
    <property type="entry name" value="MFS_trans_sf"/>
</dbReference>
<feature type="transmembrane region" description="Helical" evidence="6">
    <location>
        <begin position="508"/>
        <end position="530"/>
    </location>
</feature>
<dbReference type="GO" id="GO:0022857">
    <property type="term" value="F:transmembrane transporter activity"/>
    <property type="evidence" value="ECO:0007669"/>
    <property type="project" value="InterPro"/>
</dbReference>
<keyword evidence="3 6" id="KW-1133">Transmembrane helix</keyword>
<feature type="transmembrane region" description="Helical" evidence="6">
    <location>
        <begin position="213"/>
        <end position="238"/>
    </location>
</feature>
<dbReference type="InterPro" id="IPR020846">
    <property type="entry name" value="MFS_dom"/>
</dbReference>
<dbReference type="Gene3D" id="1.20.1250.20">
    <property type="entry name" value="MFS general substrate transporter like domains"/>
    <property type="match status" value="1"/>
</dbReference>
<feature type="transmembrane region" description="Helical" evidence="6">
    <location>
        <begin position="410"/>
        <end position="432"/>
    </location>
</feature>
<comment type="subcellular location">
    <subcellularLocation>
        <location evidence="1">Membrane</location>
        <topology evidence="1">Multi-pass membrane protein</topology>
    </subcellularLocation>
</comment>
<evidence type="ECO:0000256" key="5">
    <source>
        <dbReference type="SAM" id="MobiDB-lite"/>
    </source>
</evidence>
<dbReference type="AlphaFoldDB" id="W3WVG9"/>
<proteinExistence type="predicted"/>
<dbReference type="EMBL" id="KI912115">
    <property type="protein sequence ID" value="ETS77840.1"/>
    <property type="molecule type" value="Genomic_DNA"/>
</dbReference>
<dbReference type="PANTHER" id="PTHR23502">
    <property type="entry name" value="MAJOR FACILITATOR SUPERFAMILY"/>
    <property type="match status" value="1"/>
</dbReference>
<organism evidence="8 9">
    <name type="scientific">Pestalotiopsis fici (strain W106-1 / CGMCC3.15140)</name>
    <dbReference type="NCBI Taxonomy" id="1229662"/>
    <lineage>
        <taxon>Eukaryota</taxon>
        <taxon>Fungi</taxon>
        <taxon>Dikarya</taxon>
        <taxon>Ascomycota</taxon>
        <taxon>Pezizomycotina</taxon>
        <taxon>Sordariomycetes</taxon>
        <taxon>Xylariomycetidae</taxon>
        <taxon>Amphisphaeriales</taxon>
        <taxon>Sporocadaceae</taxon>
        <taxon>Pestalotiopsis</taxon>
    </lineage>
</organism>
<accession>W3WVG9</accession>
<dbReference type="HOGENOM" id="CLU_008455_13_4_1"/>
<feature type="transmembrane region" description="Helical" evidence="6">
    <location>
        <begin position="178"/>
        <end position="201"/>
    </location>
</feature>
<evidence type="ECO:0000256" key="3">
    <source>
        <dbReference type="ARBA" id="ARBA00022989"/>
    </source>
</evidence>
<sequence length="602" mass="65951">MSEQTTKDDAANQPGAELVVGSSKLFQENQLQCIPMPTPDPKDPFNLPSWRKWMAIISMCFFGSLGLGIENIIGHLLPLFYFEYNGVSWSVLLEIGSLLAIAGSSSMNVLEALATWESVTPLWRVALLATLPIIVNGISSFVLVPLSSAIGRRPVLLLAGIMAWVGGIWASQSQSLDAHIAARCFQAFGAGAVEAIIPLIIQDMTFIHQRNRAFATLNASQGVLIIGLGMMSPLIAFYLDWRRLYLIFSGLTACAWIAVFLCVPETRRERSNDELAGKQVYLLEPGETRPRPDVESYGPRTWKSNFGIFNIPIRWSLCFQTFLESFKCLTFPAVIWATLLSAALQGAGNAVTQTSSSVLLTVGWRIEKLGMSGLALLIATPFTYFISGWLADIVSNWIARRHDGRREPEVHLLSIILPVILAVLGLVMYGYVCSNILTILRADYALLVNIFFHTVGSTCINTTLQVFILESYPNFAGPILIVYSSFRLICGFGMTVKATEWAKTMGFLNMFGTYGGLIGALALGGLPVFFLGKSFRTRTAGVVEDEEGHTKMARQPGRPSGSNGSPENHPAPLNSNPVPGHPRMEPRDEPAGCVIKRRTPLE</sequence>
<keyword evidence="2 6" id="KW-0812">Transmembrane</keyword>
<feature type="transmembrane region" description="Helical" evidence="6">
    <location>
        <begin position="155"/>
        <end position="172"/>
    </location>
</feature>
<protein>
    <recommendedName>
        <fullName evidence="7">Major facilitator superfamily (MFS) profile domain-containing protein</fullName>
    </recommendedName>
</protein>
<dbReference type="Pfam" id="PF07690">
    <property type="entry name" value="MFS_1"/>
    <property type="match status" value="1"/>
</dbReference>
<evidence type="ECO:0000313" key="8">
    <source>
        <dbReference type="EMBL" id="ETS77840.1"/>
    </source>
</evidence>
<dbReference type="GO" id="GO:0005886">
    <property type="term" value="C:plasma membrane"/>
    <property type="evidence" value="ECO:0007669"/>
    <property type="project" value="TreeGrafter"/>
</dbReference>
<dbReference type="eggNOG" id="KOG0255">
    <property type="taxonomic scope" value="Eukaryota"/>
</dbReference>
<feature type="transmembrane region" description="Helical" evidence="6">
    <location>
        <begin position="444"/>
        <end position="469"/>
    </location>
</feature>
<gene>
    <name evidence="8" type="ORF">PFICI_09902</name>
</gene>
<dbReference type="KEGG" id="pfy:PFICI_09902"/>
<dbReference type="InParanoid" id="W3WVG9"/>